<dbReference type="InterPro" id="IPR012678">
    <property type="entry name" value="Ribosomal_uL23/eL15/eS24_sf"/>
</dbReference>
<dbReference type="InterPro" id="IPR012677">
    <property type="entry name" value="Nucleotide-bd_a/b_plait_sf"/>
</dbReference>
<dbReference type="AlphaFoldDB" id="A0A9P8AIZ5"/>
<dbReference type="EMBL" id="JAHMUF010000008">
    <property type="protein sequence ID" value="KAG7194251.1"/>
    <property type="molecule type" value="Genomic_DNA"/>
</dbReference>
<keyword evidence="3" id="KW-0687">Ribonucleoprotein</keyword>
<organism evidence="5 6">
    <name type="scientific">Scheffersomyces spartinae</name>
    <dbReference type="NCBI Taxonomy" id="45513"/>
    <lineage>
        <taxon>Eukaryota</taxon>
        <taxon>Fungi</taxon>
        <taxon>Dikarya</taxon>
        <taxon>Ascomycota</taxon>
        <taxon>Saccharomycotina</taxon>
        <taxon>Pichiomycetes</taxon>
        <taxon>Debaryomycetaceae</taxon>
        <taxon>Scheffersomyces</taxon>
    </lineage>
</organism>
<dbReference type="PANTHER" id="PTHR12059">
    <property type="entry name" value="RIBOSOMAL PROTEIN L23-RELATED"/>
    <property type="match status" value="1"/>
</dbReference>
<keyword evidence="2" id="KW-0689">Ribosomal protein</keyword>
<proteinExistence type="inferred from homology"/>
<sequence length="284" mass="33124">MFKGNLFNSVFRRGVHHKLTPKTYPQVQSKDVNLEHTRYGFRKERQPLISQGVVDTLFPNTEIQQKYTEAGKPVPIKYRTGSDDIARRNYLRFQEEVATGQPHFRVGEKKVYLPKARVILLRPNAKHTPYQAKFLVPRNFNKMDLRDYLWNIYGLRALNVTVQLMFPRWRRGPDDYARFREPQYKKMTIDMEEPFIWPDLPKEVANRAANEVPEMLRVTKQNQAIGSNVYKPSGAYGGIYDKPRLPNAFVPAKTRASRAVKVAEIEKNNVKVQERVIVSEYLGL</sequence>
<dbReference type="InterPro" id="IPR013025">
    <property type="entry name" value="Ribosomal_uL23-like"/>
</dbReference>
<protein>
    <recommendedName>
        <fullName evidence="4">Large ribosomal subunit protein uL23m</fullName>
    </recommendedName>
</protein>
<evidence type="ECO:0000256" key="2">
    <source>
        <dbReference type="ARBA" id="ARBA00022980"/>
    </source>
</evidence>
<dbReference type="RefSeq" id="XP_043049798.1">
    <property type="nucleotide sequence ID" value="XM_043195625.1"/>
</dbReference>
<name>A0A9P8AIZ5_9ASCO</name>
<comment type="caution">
    <text evidence="5">The sequence shown here is derived from an EMBL/GenBank/DDBJ whole genome shotgun (WGS) entry which is preliminary data.</text>
</comment>
<dbReference type="FunFam" id="3.30.70.330:FF:000614">
    <property type="entry name" value="Mrp20p"/>
    <property type="match status" value="1"/>
</dbReference>
<dbReference type="GO" id="GO:0003735">
    <property type="term" value="F:structural constituent of ribosome"/>
    <property type="evidence" value="ECO:0007669"/>
    <property type="project" value="InterPro"/>
</dbReference>
<dbReference type="PANTHER" id="PTHR12059:SF5">
    <property type="entry name" value="LARGE RIBOSOMAL SUBUNIT PROTEIN UL23M"/>
    <property type="match status" value="1"/>
</dbReference>
<dbReference type="SUPFAM" id="SSF54189">
    <property type="entry name" value="Ribosomal proteins S24e, L23 and L15e"/>
    <property type="match status" value="1"/>
</dbReference>
<gene>
    <name evidence="5" type="ORF">KQ657_004971</name>
</gene>
<accession>A0A9P8AIZ5</accession>
<dbReference type="Proteomes" id="UP000790833">
    <property type="component" value="Unassembled WGS sequence"/>
</dbReference>
<evidence type="ECO:0000256" key="4">
    <source>
        <dbReference type="ARBA" id="ARBA00039977"/>
    </source>
</evidence>
<dbReference type="GO" id="GO:0005762">
    <property type="term" value="C:mitochondrial large ribosomal subunit"/>
    <property type="evidence" value="ECO:0007669"/>
    <property type="project" value="TreeGrafter"/>
</dbReference>
<keyword evidence="6" id="KW-1185">Reference proteome</keyword>
<evidence type="ECO:0000313" key="5">
    <source>
        <dbReference type="EMBL" id="KAG7194251.1"/>
    </source>
</evidence>
<evidence type="ECO:0000256" key="1">
    <source>
        <dbReference type="ARBA" id="ARBA00006700"/>
    </source>
</evidence>
<comment type="similarity">
    <text evidence="1">Belongs to the universal ribosomal protein uL23 family.</text>
</comment>
<reference evidence="5" key="1">
    <citation type="submission" date="2021-03" db="EMBL/GenBank/DDBJ databases">
        <authorList>
            <person name="Palmer J.M."/>
        </authorList>
    </citation>
    <scope>NUCLEOTIDE SEQUENCE</scope>
    <source>
        <strain evidence="5">ARV_011</strain>
    </source>
</reference>
<dbReference type="Pfam" id="PF00276">
    <property type="entry name" value="Ribosomal_L23"/>
    <property type="match status" value="1"/>
</dbReference>
<dbReference type="Gene3D" id="3.30.70.330">
    <property type="match status" value="1"/>
</dbReference>
<evidence type="ECO:0000313" key="6">
    <source>
        <dbReference type="Proteomes" id="UP000790833"/>
    </source>
</evidence>
<dbReference type="OrthoDB" id="275582at2759"/>
<evidence type="ECO:0000256" key="3">
    <source>
        <dbReference type="ARBA" id="ARBA00023274"/>
    </source>
</evidence>
<dbReference type="GeneID" id="66118345"/>
<dbReference type="GO" id="GO:0032543">
    <property type="term" value="P:mitochondrial translation"/>
    <property type="evidence" value="ECO:0007669"/>
    <property type="project" value="TreeGrafter"/>
</dbReference>